<dbReference type="EMBL" id="CAKOGP040000002">
    <property type="protein sequence ID" value="CAJ1922317.1"/>
    <property type="molecule type" value="Genomic_DNA"/>
</dbReference>
<sequence>MPPPYSSKLYNSALGSQYPFGSSKSLLVRDIASVARPTFWNLKAGKGYPKGDANQALPLQYLVCGTRHVKAIAGNIGPGINANDFLYLQLKMKMEAFNGVQLTPQLQERLGYLQGRTRNEQRNQQKKALGAEAVLAMERTRVQSRDVNAGTQEAARKRAKKCAKTSGVNRIDKRKVQPYPKDLDKILGKALVYFFRYNPLRTKDTKTQNAATETAFKKVYLAMFDRAARPNLEHFLYPFTP</sequence>
<gene>
    <name evidence="1" type="ORF">CYCCA115_LOCUS970</name>
</gene>
<protein>
    <submittedName>
        <fullName evidence="1">Uncharacterized protein</fullName>
    </submittedName>
</protein>
<organism evidence="1 2">
    <name type="scientific">Cylindrotheca closterium</name>
    <dbReference type="NCBI Taxonomy" id="2856"/>
    <lineage>
        <taxon>Eukaryota</taxon>
        <taxon>Sar</taxon>
        <taxon>Stramenopiles</taxon>
        <taxon>Ochrophyta</taxon>
        <taxon>Bacillariophyta</taxon>
        <taxon>Bacillariophyceae</taxon>
        <taxon>Bacillariophycidae</taxon>
        <taxon>Bacillariales</taxon>
        <taxon>Bacillariaceae</taxon>
        <taxon>Cylindrotheca</taxon>
    </lineage>
</organism>
<evidence type="ECO:0000313" key="1">
    <source>
        <dbReference type="EMBL" id="CAJ1922317.1"/>
    </source>
</evidence>
<reference evidence="1" key="1">
    <citation type="submission" date="2023-08" db="EMBL/GenBank/DDBJ databases">
        <authorList>
            <person name="Audoor S."/>
            <person name="Bilcke G."/>
        </authorList>
    </citation>
    <scope>NUCLEOTIDE SEQUENCE</scope>
</reference>
<evidence type="ECO:0000313" key="2">
    <source>
        <dbReference type="Proteomes" id="UP001295423"/>
    </source>
</evidence>
<keyword evidence="2" id="KW-1185">Reference proteome</keyword>
<accession>A0AAD2CBP3</accession>
<dbReference type="Proteomes" id="UP001295423">
    <property type="component" value="Unassembled WGS sequence"/>
</dbReference>
<dbReference type="AlphaFoldDB" id="A0AAD2CBP3"/>
<proteinExistence type="predicted"/>
<name>A0AAD2CBP3_9STRA</name>
<comment type="caution">
    <text evidence="1">The sequence shown here is derived from an EMBL/GenBank/DDBJ whole genome shotgun (WGS) entry which is preliminary data.</text>
</comment>